<dbReference type="Gene3D" id="3.50.80.20">
    <property type="entry name" value="D-Ala-D-Ala carboxypeptidase C, peptidase S13"/>
    <property type="match status" value="1"/>
</dbReference>
<organism evidence="3">
    <name type="scientific">hydrothermal vent metagenome</name>
    <dbReference type="NCBI Taxonomy" id="652676"/>
    <lineage>
        <taxon>unclassified sequences</taxon>
        <taxon>metagenomes</taxon>
        <taxon>ecological metagenomes</taxon>
    </lineage>
</organism>
<gene>
    <name evidence="3" type="ORF">MNBD_NITROSPINAE01-181</name>
</gene>
<accession>A0A3B1C4M7</accession>
<dbReference type="GO" id="GO:0000270">
    <property type="term" value="P:peptidoglycan metabolic process"/>
    <property type="evidence" value="ECO:0007669"/>
    <property type="project" value="TreeGrafter"/>
</dbReference>
<dbReference type="GO" id="GO:0006508">
    <property type="term" value="P:proteolysis"/>
    <property type="evidence" value="ECO:0007669"/>
    <property type="project" value="InterPro"/>
</dbReference>
<protein>
    <submittedName>
        <fullName evidence="3">D-alanyl-D-alanine carboxypeptidase</fullName>
        <ecNumber evidence="3">3.4.16.4</ecNumber>
    </submittedName>
</protein>
<keyword evidence="2 3" id="KW-0378">Hydrolase</keyword>
<proteinExistence type="inferred from homology"/>
<dbReference type="SUPFAM" id="SSF56601">
    <property type="entry name" value="beta-lactamase/transpeptidase-like"/>
    <property type="match status" value="1"/>
</dbReference>
<evidence type="ECO:0000256" key="2">
    <source>
        <dbReference type="ARBA" id="ARBA00022801"/>
    </source>
</evidence>
<dbReference type="NCBIfam" id="TIGR00666">
    <property type="entry name" value="PBP4"/>
    <property type="match status" value="1"/>
</dbReference>
<evidence type="ECO:0000313" key="3">
    <source>
        <dbReference type="EMBL" id="VAX19553.1"/>
    </source>
</evidence>
<keyword evidence="3" id="KW-0121">Carboxypeptidase</keyword>
<sequence length="476" mass="52023">MRFCFFIVFTLFLVLPQNASAGKLSADIDKALTEPCLNPEQTAVRIVEIKSGKVVYDKNGDEAMTPASIMKVLTTATSLSVLGPNYRFKTDFLVTGKITGGVVNGDLVIRGGGDPDLTPEEVWKISEELARMGIKEITGNLVLDNTFFDDMSKAPSWNGTRTQNPYDAKLSALSVNFNTVAVHVYPGITAGEPLRVSLEPGSGYFTIANKSKTIARGKRKILVKRVKRNGGYVMVVNGTMRRSDHETVIYVNINEPLIFAGKVFKFQFAKSGIKILGNIKKGKATDKLKVLVTHKSKPLSVILRGLNRYSNNFVAEQIIKTMDAEMHGKPGTHKTGLEITRQFLSNAKVNLANVTLADGSGLSRKNRLTAHTLTDLLVAVNHNFKIWPDFVSALGIMGVDGSVRNRLAGSQATGMARAKTGTLSRISTLTGYVATKKTGKLYGYAIFLNNMSCYYKQADKIEDKIVTAIHMNGDTE</sequence>
<dbReference type="PANTHER" id="PTHR30023:SF0">
    <property type="entry name" value="PENICILLIN-SENSITIVE CARBOXYPEPTIDASE A"/>
    <property type="match status" value="1"/>
</dbReference>
<evidence type="ECO:0000256" key="1">
    <source>
        <dbReference type="ARBA" id="ARBA00006096"/>
    </source>
</evidence>
<dbReference type="InterPro" id="IPR012338">
    <property type="entry name" value="Beta-lactam/transpept-like"/>
</dbReference>
<keyword evidence="3" id="KW-0645">Protease</keyword>
<comment type="similarity">
    <text evidence="1">Belongs to the peptidase S13 family.</text>
</comment>
<dbReference type="PANTHER" id="PTHR30023">
    <property type="entry name" value="D-ALANYL-D-ALANINE CARBOXYPEPTIDASE"/>
    <property type="match status" value="1"/>
</dbReference>
<dbReference type="AlphaFoldDB" id="A0A3B1C4M7"/>
<dbReference type="EMBL" id="UOGC01000091">
    <property type="protein sequence ID" value="VAX19553.1"/>
    <property type="molecule type" value="Genomic_DNA"/>
</dbReference>
<dbReference type="GO" id="GO:0009002">
    <property type="term" value="F:serine-type D-Ala-D-Ala carboxypeptidase activity"/>
    <property type="evidence" value="ECO:0007669"/>
    <property type="project" value="UniProtKB-EC"/>
</dbReference>
<dbReference type="EC" id="3.4.16.4" evidence="3"/>
<name>A0A3B1C4M7_9ZZZZ</name>
<dbReference type="PRINTS" id="PR00922">
    <property type="entry name" value="DADACBPTASE3"/>
</dbReference>
<reference evidence="3" key="1">
    <citation type="submission" date="2018-06" db="EMBL/GenBank/DDBJ databases">
        <authorList>
            <person name="Zhirakovskaya E."/>
        </authorList>
    </citation>
    <scope>NUCLEOTIDE SEQUENCE</scope>
</reference>
<dbReference type="Pfam" id="PF02113">
    <property type="entry name" value="Peptidase_S13"/>
    <property type="match status" value="1"/>
</dbReference>
<dbReference type="InterPro" id="IPR000667">
    <property type="entry name" value="Peptidase_S13"/>
</dbReference>
<dbReference type="Gene3D" id="3.40.710.10">
    <property type="entry name" value="DD-peptidase/beta-lactamase superfamily"/>
    <property type="match status" value="2"/>
</dbReference>